<keyword evidence="2" id="KW-0238">DNA-binding</keyword>
<evidence type="ECO:0000256" key="2">
    <source>
        <dbReference type="ARBA" id="ARBA00023125"/>
    </source>
</evidence>
<dbReference type="InterPro" id="IPR036390">
    <property type="entry name" value="WH_DNA-bd_sf"/>
</dbReference>
<comment type="caution">
    <text evidence="5">The sequence shown here is derived from an EMBL/GenBank/DDBJ whole genome shotgun (WGS) entry which is preliminary data.</text>
</comment>
<dbReference type="InterPro" id="IPR019888">
    <property type="entry name" value="Tscrpt_reg_AsnC-like"/>
</dbReference>
<dbReference type="PRINTS" id="PR00033">
    <property type="entry name" value="HTHASNC"/>
</dbReference>
<dbReference type="InterPro" id="IPR019887">
    <property type="entry name" value="Tscrpt_reg_AsnC/Lrp_C"/>
</dbReference>
<evidence type="ECO:0000313" key="5">
    <source>
        <dbReference type="EMBL" id="MCP2271736.1"/>
    </source>
</evidence>
<evidence type="ECO:0000256" key="1">
    <source>
        <dbReference type="ARBA" id="ARBA00023015"/>
    </source>
</evidence>
<reference evidence="5 6" key="1">
    <citation type="submission" date="2022-06" db="EMBL/GenBank/DDBJ databases">
        <title>Genomic Encyclopedia of Archaeal and Bacterial Type Strains, Phase II (KMG-II): from individual species to whole genera.</title>
        <authorList>
            <person name="Goeker M."/>
        </authorList>
    </citation>
    <scope>NUCLEOTIDE SEQUENCE [LARGE SCALE GENOMIC DNA]</scope>
    <source>
        <strain evidence="5 6">DSM 44255</strain>
    </source>
</reference>
<organism evidence="5 6">
    <name type="scientific">Actinokineospora diospyrosa</name>
    <dbReference type="NCBI Taxonomy" id="103728"/>
    <lineage>
        <taxon>Bacteria</taxon>
        <taxon>Bacillati</taxon>
        <taxon>Actinomycetota</taxon>
        <taxon>Actinomycetes</taxon>
        <taxon>Pseudonocardiales</taxon>
        <taxon>Pseudonocardiaceae</taxon>
        <taxon>Actinokineospora</taxon>
    </lineage>
</organism>
<dbReference type="Pfam" id="PF01037">
    <property type="entry name" value="AsnC_trans_reg"/>
    <property type="match status" value="1"/>
</dbReference>
<dbReference type="Gene3D" id="1.10.10.10">
    <property type="entry name" value="Winged helix-like DNA-binding domain superfamily/Winged helix DNA-binding domain"/>
    <property type="match status" value="1"/>
</dbReference>
<dbReference type="InterPro" id="IPR011991">
    <property type="entry name" value="ArsR-like_HTH"/>
</dbReference>
<dbReference type="CDD" id="cd00090">
    <property type="entry name" value="HTH_ARSR"/>
    <property type="match status" value="1"/>
</dbReference>
<dbReference type="Pfam" id="PF13412">
    <property type="entry name" value="HTH_24"/>
    <property type="match status" value="1"/>
</dbReference>
<keyword evidence="1" id="KW-0805">Transcription regulation</keyword>
<feature type="domain" description="HTH asnC-type" evidence="4">
    <location>
        <begin position="13"/>
        <end position="74"/>
    </location>
</feature>
<evidence type="ECO:0000256" key="3">
    <source>
        <dbReference type="ARBA" id="ARBA00023163"/>
    </source>
</evidence>
<keyword evidence="3" id="KW-0804">Transcription</keyword>
<evidence type="ECO:0000259" key="4">
    <source>
        <dbReference type="PROSITE" id="PS50956"/>
    </source>
</evidence>
<protein>
    <submittedName>
        <fullName evidence="5">Transcriptional regulator, AsnC family</fullName>
    </submittedName>
</protein>
<dbReference type="PROSITE" id="PS50956">
    <property type="entry name" value="HTH_ASNC_2"/>
    <property type="match status" value="1"/>
</dbReference>
<dbReference type="InterPro" id="IPR011008">
    <property type="entry name" value="Dimeric_a/b-barrel"/>
</dbReference>
<sequence length="160" mass="17386">MFAHVPSDQRLTIDATDDLILQLLQQDGRMSTADLARAVNMSASSTADRVRRLTDHGVIQGYRAVINPAALGYPLTAFIRVRLTTGVANPFRDLLQATPAITEAHHLTGDDCYLLKVLARSMADLEDLTGKLVTFGHLTTNIVFSSPVHGRTLPPADDHA</sequence>
<dbReference type="Gene3D" id="3.30.70.920">
    <property type="match status" value="1"/>
</dbReference>
<dbReference type="InterPro" id="IPR019885">
    <property type="entry name" value="Tscrpt_reg_HTH_AsnC-type_CS"/>
</dbReference>
<keyword evidence="6" id="KW-1185">Reference proteome</keyword>
<dbReference type="InterPro" id="IPR000485">
    <property type="entry name" value="AsnC-type_HTH_dom"/>
</dbReference>
<evidence type="ECO:0000313" key="6">
    <source>
        <dbReference type="Proteomes" id="UP001205185"/>
    </source>
</evidence>
<dbReference type="PANTHER" id="PTHR30154:SF53">
    <property type="entry name" value="HTH-TYPE TRANSCRIPTIONAL REGULATOR LRPC"/>
    <property type="match status" value="1"/>
</dbReference>
<dbReference type="PROSITE" id="PS00519">
    <property type="entry name" value="HTH_ASNC_1"/>
    <property type="match status" value="1"/>
</dbReference>
<dbReference type="SUPFAM" id="SSF54909">
    <property type="entry name" value="Dimeric alpha+beta barrel"/>
    <property type="match status" value="1"/>
</dbReference>
<gene>
    <name evidence="5" type="ORF">LV75_004250</name>
</gene>
<dbReference type="Proteomes" id="UP001205185">
    <property type="component" value="Unassembled WGS sequence"/>
</dbReference>
<name>A0ABT1IGG8_9PSEU</name>
<dbReference type="SUPFAM" id="SSF46785">
    <property type="entry name" value="Winged helix' DNA-binding domain"/>
    <property type="match status" value="1"/>
</dbReference>
<dbReference type="EMBL" id="JAMTCO010000010">
    <property type="protein sequence ID" value="MCP2271736.1"/>
    <property type="molecule type" value="Genomic_DNA"/>
</dbReference>
<dbReference type="SMART" id="SM00344">
    <property type="entry name" value="HTH_ASNC"/>
    <property type="match status" value="1"/>
</dbReference>
<accession>A0ABT1IGG8</accession>
<dbReference type="PANTHER" id="PTHR30154">
    <property type="entry name" value="LEUCINE-RESPONSIVE REGULATORY PROTEIN"/>
    <property type="match status" value="1"/>
</dbReference>
<proteinExistence type="predicted"/>
<dbReference type="InterPro" id="IPR036388">
    <property type="entry name" value="WH-like_DNA-bd_sf"/>
</dbReference>